<protein>
    <recommendedName>
        <fullName evidence="2">Fibronectin type-III domain-containing protein</fullName>
    </recommendedName>
</protein>
<dbReference type="CDD" id="cd00063">
    <property type="entry name" value="FN3"/>
    <property type="match status" value="1"/>
</dbReference>
<dbReference type="InterPro" id="IPR013783">
    <property type="entry name" value="Ig-like_fold"/>
</dbReference>
<dbReference type="SUPFAM" id="SSF49265">
    <property type="entry name" value="Fibronectin type III"/>
    <property type="match status" value="1"/>
</dbReference>
<organism evidence="3 4">
    <name type="scientific">Paenibacillus hexagrammi</name>
    <dbReference type="NCBI Taxonomy" id="2908839"/>
    <lineage>
        <taxon>Bacteria</taxon>
        <taxon>Bacillati</taxon>
        <taxon>Bacillota</taxon>
        <taxon>Bacilli</taxon>
        <taxon>Bacillales</taxon>
        <taxon>Paenibacillaceae</taxon>
        <taxon>Paenibacillus</taxon>
    </lineage>
</organism>
<dbReference type="Pfam" id="PF21254">
    <property type="entry name" value="AGA-YXIM_GBD"/>
    <property type="match status" value="2"/>
</dbReference>
<dbReference type="Proteomes" id="UP001649230">
    <property type="component" value="Chromosome"/>
</dbReference>
<gene>
    <name evidence="3" type="ORF">L0M14_17230</name>
</gene>
<reference evidence="3 4" key="1">
    <citation type="journal article" date="2024" name="Int. J. Syst. Evol. Microbiol.">
        <title>Paenibacillus hexagrammi sp. nov., a novel bacterium isolated from the gut content of Hexagrammos agrammus.</title>
        <authorList>
            <person name="Jung H.K."/>
            <person name="Kim D.G."/>
            <person name="Zin H."/>
            <person name="Park J."/>
            <person name="Jung H."/>
            <person name="Kim Y.O."/>
            <person name="Kong H.J."/>
            <person name="Kim J.W."/>
            <person name="Kim Y.S."/>
        </authorList>
    </citation>
    <scope>NUCLEOTIDE SEQUENCE [LARGE SCALE GENOMIC DNA]</scope>
    <source>
        <strain evidence="3 4">YPD9-1</strain>
    </source>
</reference>
<dbReference type="InterPro" id="IPR036116">
    <property type="entry name" value="FN3_sf"/>
</dbReference>
<dbReference type="RefSeq" id="WP_235117895.1">
    <property type="nucleotide sequence ID" value="NZ_CP090978.1"/>
</dbReference>
<dbReference type="InterPro" id="IPR049033">
    <property type="entry name" value="AGA-YXIM_GBD"/>
</dbReference>
<dbReference type="SMART" id="SM00060">
    <property type="entry name" value="FN3"/>
    <property type="match status" value="2"/>
</dbReference>
<proteinExistence type="predicted"/>
<evidence type="ECO:0000259" key="2">
    <source>
        <dbReference type="PROSITE" id="PS50853"/>
    </source>
</evidence>
<evidence type="ECO:0000313" key="4">
    <source>
        <dbReference type="Proteomes" id="UP001649230"/>
    </source>
</evidence>
<feature type="domain" description="Fibronectin type-III" evidence="2">
    <location>
        <begin position="189"/>
        <end position="281"/>
    </location>
</feature>
<sequence>MTRRKTKRALTVSIGAFMLASSVLPLTPQGVNTVHAETLSGVMKFDFGTQSSPVMSGYHQVHDGLLYTPELGYGLDKSVISRLRTGSDDLYNDFILGTDYTFMVDVPDGEYDVTVYSGDLLTGTSTTKTTVSLEGETKGTIQTKQAVAEETFHTTVTDGQLTVGITGVGAGGYVNGMVIEQVTQEPPAAPQGLAVSSVSASENESAVSLQWSNVPDAASYNVYRATFGSEEYTKLGSTDAAAYTDATAVFNNRYSYQVSAVNAAGLESAFSDAVTVEVKPPSEAPAAPADVSIIHIAEDEVSLSWTAVNYAASYTIFRSDEENGDYVEIGTTDSTNYTDTTADTSTAWYYKVKAVNVSGLSLFSSAARSTPYSAPQPLPEGTPIKFDFGSGAVADGYIGVASTTAYNEQLQYGFTDPSKVSAEDRGERTR</sequence>
<evidence type="ECO:0000256" key="1">
    <source>
        <dbReference type="SAM" id="SignalP"/>
    </source>
</evidence>
<dbReference type="InterPro" id="IPR008979">
    <property type="entry name" value="Galactose-bd-like_sf"/>
</dbReference>
<accession>A0ABY3SC24</accession>
<dbReference type="EMBL" id="CP090978">
    <property type="protein sequence ID" value="UJF31549.1"/>
    <property type="molecule type" value="Genomic_DNA"/>
</dbReference>
<keyword evidence="1" id="KW-0732">Signal</keyword>
<dbReference type="InterPro" id="IPR003961">
    <property type="entry name" value="FN3_dom"/>
</dbReference>
<dbReference type="Gene3D" id="2.60.120.430">
    <property type="entry name" value="Galactose-binding lectin"/>
    <property type="match status" value="2"/>
</dbReference>
<feature type="domain" description="Fibronectin type-III" evidence="2">
    <location>
        <begin position="287"/>
        <end position="377"/>
    </location>
</feature>
<keyword evidence="4" id="KW-1185">Reference proteome</keyword>
<evidence type="ECO:0000313" key="3">
    <source>
        <dbReference type="EMBL" id="UJF31549.1"/>
    </source>
</evidence>
<dbReference type="PROSITE" id="PS50853">
    <property type="entry name" value="FN3"/>
    <property type="match status" value="2"/>
</dbReference>
<name>A0ABY3SC24_9BACL</name>
<feature type="signal peptide" evidence="1">
    <location>
        <begin position="1"/>
        <end position="25"/>
    </location>
</feature>
<feature type="chain" id="PRO_5045385541" description="Fibronectin type-III domain-containing protein" evidence="1">
    <location>
        <begin position="26"/>
        <end position="430"/>
    </location>
</feature>
<dbReference type="SUPFAM" id="SSF49785">
    <property type="entry name" value="Galactose-binding domain-like"/>
    <property type="match status" value="2"/>
</dbReference>
<dbReference type="Gene3D" id="2.60.40.10">
    <property type="entry name" value="Immunoglobulins"/>
    <property type="match status" value="2"/>
</dbReference>